<dbReference type="PANTHER" id="PTHR45287">
    <property type="entry name" value="OS03G0691500 PROTEIN"/>
    <property type="match status" value="1"/>
</dbReference>
<keyword evidence="4" id="KW-1185">Reference proteome</keyword>
<feature type="compositionally biased region" description="Low complexity" evidence="2">
    <location>
        <begin position="46"/>
        <end position="61"/>
    </location>
</feature>
<comment type="caution">
    <text evidence="3">The sequence shown here is derived from an EMBL/GenBank/DDBJ whole genome shotgun (WGS) entry which is preliminary data.</text>
</comment>
<dbReference type="PANTHER" id="PTHR45287:SF4">
    <property type="entry name" value="OS03G0691500 PROTEIN"/>
    <property type="match status" value="1"/>
</dbReference>
<proteinExistence type="predicted"/>
<feature type="coiled-coil region" evidence="1">
    <location>
        <begin position="451"/>
        <end position="644"/>
    </location>
</feature>
<feature type="region of interest" description="Disordered" evidence="2">
    <location>
        <begin position="1"/>
        <end position="267"/>
    </location>
</feature>
<evidence type="ECO:0000313" key="4">
    <source>
        <dbReference type="Proteomes" id="UP000724874"/>
    </source>
</evidence>
<feature type="compositionally biased region" description="Polar residues" evidence="2">
    <location>
        <begin position="188"/>
        <end position="203"/>
    </location>
</feature>
<feature type="coiled-coil region" evidence="1">
    <location>
        <begin position="281"/>
        <end position="414"/>
    </location>
</feature>
<keyword evidence="1" id="KW-0175">Coiled coil</keyword>
<dbReference type="InterPro" id="IPR040262">
    <property type="entry name" value="At4g38062-like"/>
</dbReference>
<gene>
    <name evidence="3" type="ORF">CPB84DRAFT_499192</name>
</gene>
<dbReference type="AlphaFoldDB" id="A0A9P5P0P9"/>
<sequence>MAEAVVNPISADMFENHDPIVPEHEDSADHHSNADLQLEDLKLSESQETSSSLSSSVQVPSKATIAPLAKKSATMSVDPSKKSNGGPPTPTVKKVISSGTFGVGSVKPAGAKAATPAAPKATAPALKKPTTSAPGTTSKPTLASSASSKPSVTSAAIRRASAVPTKTTLPSSLRPSLSTSANAKPPSESGTVRSSVASPTGSVGSAKAGTTVPSTRPRASVSEAVKKPPLSSRPSLSSSVKTAAPGKTTSFSRSVAPPARSTKVGGSISSIKEIREDGKVLEELQGQLAEAAASLEAKSITVSDLEKRIAELQESLTTRSQELEGKIGAQAELQEAREVAESKLLETQNSLHASQEELQQVTATLQSVRDEQLETSKSSAIAQSKIVQELENRISDLEAALVASKKQIEHLESNSAVAQSSAAEAASVEHDALLKVQADFKTISDESEALKVTHTKALQDAENTIADLRSEVESVKEWEAQVTSLKAEKEENANKLSELEVEILELKETQEGLEDTRDQLQRQIAAQEDQLAKSAVAAGSAAEAASQKESAHAQQLETLVQECKKDLEAAAVRHSEVVASLEALKTELAEAVAAKEGSEQEISEREKRHSSALAEVEQQHASQLTDLESRLEKTLQELRDQESIYDAKVEAVKMQHDRLLKEAFERAKSEAAQAHSQELQILRSNSNATIEQIQTANQVTVDSLKDEHQSALETEVNALQKHINQLNIELKATQDDLVKAKTSLDASQTEIETLTQQLQAARTQAEASQALSPEHADEIARLTQELSNSKDDLAAMTDMLSLTKSSMTELSDKHAKEMEEVAKARADEILNLRSTHDSEVNALATQKSDLVVKLSDLEGELATVRAALEAQQAASPRRNGLGHSRAPSTVTKEELTKMHEAHNLKVYDLQAGHDKAIKAAKEDLDAAFIKISELQQDLARKAMEIQYLEQDQEESQEQITRLKEDLDRLSGQEQ</sequence>
<feature type="compositionally biased region" description="Basic and acidic residues" evidence="2">
    <location>
        <begin position="14"/>
        <end position="45"/>
    </location>
</feature>
<name>A0A9P5P0P9_GYMJU</name>
<reference evidence="3" key="1">
    <citation type="submission" date="2020-11" db="EMBL/GenBank/DDBJ databases">
        <authorList>
            <consortium name="DOE Joint Genome Institute"/>
            <person name="Ahrendt S."/>
            <person name="Riley R."/>
            <person name="Andreopoulos W."/>
            <person name="LaButti K."/>
            <person name="Pangilinan J."/>
            <person name="Ruiz-duenas F.J."/>
            <person name="Barrasa J.M."/>
            <person name="Sanchez-Garcia M."/>
            <person name="Camarero S."/>
            <person name="Miyauchi S."/>
            <person name="Serrano A."/>
            <person name="Linde D."/>
            <person name="Babiker R."/>
            <person name="Drula E."/>
            <person name="Ayuso-Fernandez I."/>
            <person name="Pacheco R."/>
            <person name="Padilla G."/>
            <person name="Ferreira P."/>
            <person name="Barriuso J."/>
            <person name="Kellner H."/>
            <person name="Castanera R."/>
            <person name="Alfaro M."/>
            <person name="Ramirez L."/>
            <person name="Pisabarro A.G."/>
            <person name="Kuo A."/>
            <person name="Tritt A."/>
            <person name="Lipzen A."/>
            <person name="He G."/>
            <person name="Yan M."/>
            <person name="Ng V."/>
            <person name="Cullen D."/>
            <person name="Martin F."/>
            <person name="Rosso M.-N."/>
            <person name="Henrissat B."/>
            <person name="Hibbett D."/>
            <person name="Martinez A.T."/>
            <person name="Grigoriev I.V."/>
        </authorList>
    </citation>
    <scope>NUCLEOTIDE SEQUENCE</scope>
    <source>
        <strain evidence="3">AH 44721</strain>
    </source>
</reference>
<accession>A0A9P5P0P9</accession>
<evidence type="ECO:0000256" key="2">
    <source>
        <dbReference type="SAM" id="MobiDB-lite"/>
    </source>
</evidence>
<dbReference type="OrthoDB" id="2289094at2759"/>
<feature type="compositionally biased region" description="Low complexity" evidence="2">
    <location>
        <begin position="228"/>
        <end position="239"/>
    </location>
</feature>
<dbReference type="EMBL" id="JADNYJ010000002">
    <property type="protein sequence ID" value="KAF8912998.1"/>
    <property type="molecule type" value="Genomic_DNA"/>
</dbReference>
<feature type="coiled-coil region" evidence="1">
    <location>
        <begin position="917"/>
        <end position="972"/>
    </location>
</feature>
<evidence type="ECO:0000256" key="1">
    <source>
        <dbReference type="SAM" id="Coils"/>
    </source>
</evidence>
<dbReference type="Gene3D" id="1.10.287.1490">
    <property type="match status" value="1"/>
</dbReference>
<protein>
    <submittedName>
        <fullName evidence="3">Uncharacterized protein</fullName>
    </submittedName>
</protein>
<feature type="coiled-coil region" evidence="1">
    <location>
        <begin position="709"/>
        <end position="827"/>
    </location>
</feature>
<feature type="compositionally biased region" description="Low complexity" evidence="2">
    <location>
        <begin position="164"/>
        <end position="180"/>
    </location>
</feature>
<dbReference type="Proteomes" id="UP000724874">
    <property type="component" value="Unassembled WGS sequence"/>
</dbReference>
<feature type="compositionally biased region" description="Low complexity" evidence="2">
    <location>
        <begin position="107"/>
        <end position="156"/>
    </location>
</feature>
<evidence type="ECO:0000313" key="3">
    <source>
        <dbReference type="EMBL" id="KAF8912998.1"/>
    </source>
</evidence>
<organism evidence="3 4">
    <name type="scientific">Gymnopilus junonius</name>
    <name type="common">Spectacular rustgill mushroom</name>
    <name type="synonym">Gymnopilus spectabilis subsp. junonius</name>
    <dbReference type="NCBI Taxonomy" id="109634"/>
    <lineage>
        <taxon>Eukaryota</taxon>
        <taxon>Fungi</taxon>
        <taxon>Dikarya</taxon>
        <taxon>Basidiomycota</taxon>
        <taxon>Agaricomycotina</taxon>
        <taxon>Agaricomycetes</taxon>
        <taxon>Agaricomycetidae</taxon>
        <taxon>Agaricales</taxon>
        <taxon>Agaricineae</taxon>
        <taxon>Hymenogastraceae</taxon>
        <taxon>Gymnopilus</taxon>
    </lineage>
</organism>